<dbReference type="Proteomes" id="UP000236621">
    <property type="component" value="Unassembled WGS sequence"/>
</dbReference>
<evidence type="ECO:0000259" key="2">
    <source>
        <dbReference type="Pfam" id="PF08241"/>
    </source>
</evidence>
<organism evidence="3 4">
    <name type="scientific">Tolypocladium capitatum</name>
    <dbReference type="NCBI Taxonomy" id="45235"/>
    <lineage>
        <taxon>Eukaryota</taxon>
        <taxon>Fungi</taxon>
        <taxon>Dikarya</taxon>
        <taxon>Ascomycota</taxon>
        <taxon>Pezizomycotina</taxon>
        <taxon>Sordariomycetes</taxon>
        <taxon>Hypocreomycetidae</taxon>
        <taxon>Hypocreales</taxon>
        <taxon>Ophiocordycipitaceae</taxon>
        <taxon>Tolypocladium</taxon>
    </lineage>
</organism>
<feature type="region of interest" description="Disordered" evidence="1">
    <location>
        <begin position="289"/>
        <end position="316"/>
    </location>
</feature>
<dbReference type="PANTHER" id="PTHR40623">
    <property type="entry name" value="INTEGRAL MEMBRANE PROTEIN"/>
    <property type="match status" value="1"/>
</dbReference>
<dbReference type="SUPFAM" id="SSF53335">
    <property type="entry name" value="S-adenosyl-L-methionine-dependent methyltransferases"/>
    <property type="match status" value="1"/>
</dbReference>
<keyword evidence="3" id="KW-0489">Methyltransferase</keyword>
<protein>
    <submittedName>
        <fullName evidence="3">Methyltransferase-like</fullName>
    </submittedName>
</protein>
<dbReference type="InterPro" id="IPR029063">
    <property type="entry name" value="SAM-dependent_MTases_sf"/>
</dbReference>
<accession>A0A2K3QAW9</accession>
<dbReference type="Gene3D" id="3.40.50.150">
    <property type="entry name" value="Vaccinia Virus protein VP39"/>
    <property type="match status" value="1"/>
</dbReference>
<reference evidence="3 4" key="1">
    <citation type="submission" date="2017-08" db="EMBL/GenBank/DDBJ databases">
        <title>Harnessing the power of phylogenomics to disentangle the directionality and signatures of interkingdom host jumping in the parasitic fungal genus Tolypocladium.</title>
        <authorList>
            <person name="Quandt C.A."/>
            <person name="Patterson W."/>
            <person name="Spatafora J.W."/>
        </authorList>
    </citation>
    <scope>NUCLEOTIDE SEQUENCE [LARGE SCALE GENOMIC DNA]</scope>
    <source>
        <strain evidence="3 4">CBS 113982</strain>
    </source>
</reference>
<dbReference type="STRING" id="45235.A0A2K3QAW9"/>
<dbReference type="GO" id="GO:0008757">
    <property type="term" value="F:S-adenosylmethionine-dependent methyltransferase activity"/>
    <property type="evidence" value="ECO:0007669"/>
    <property type="project" value="InterPro"/>
</dbReference>
<evidence type="ECO:0000313" key="3">
    <source>
        <dbReference type="EMBL" id="PNY24651.1"/>
    </source>
</evidence>
<evidence type="ECO:0000313" key="4">
    <source>
        <dbReference type="Proteomes" id="UP000236621"/>
    </source>
</evidence>
<feature type="region of interest" description="Disordered" evidence="1">
    <location>
        <begin position="222"/>
        <end position="245"/>
    </location>
</feature>
<evidence type="ECO:0000256" key="1">
    <source>
        <dbReference type="SAM" id="MobiDB-lite"/>
    </source>
</evidence>
<sequence>MGIFFVGWELWQDMTFVSASLALPCPRRLGLTRPPQVLACAIVLVFAVGVVKLWWTNRTIRKHEIIEEERRARLAEMRHCGIDSLGTNEIPFGVRALESGIEVEGIWVSRSNTPDDSQVASSGTLMDEPTGRWKGKGRMVDTTPPDGFDAPDTPANGRGRAAPSPAAARNGARHSEWSSSDVQDSTEAEMLAVDARHGSFYPPTGPLHDDARGAELSHASYDQASATLSPSSTQQRLLGAGSVANPCPREAPGDAALYGSAAVYANRNTRRLNTGFEVLPAGVLGPRQEFLSHGTGDSVADDDDVTQQPPSKLRKKPRKDWVAVRHDARSFRLSGKRKRRVGCRHESPLNLNLVDSIYKEHRPSIPVAMASPSVVDRAATSGFDNAAAYDAHRPSYPPQAVQSLLSHLDVAGKPKAKVINLAAGTGKFTEPLAARGEQYEILAVEPVAKMRDKLAAKGLSGVTVRDGLATNMDVPDGWADAVIAAQSFHWFADDDALEEIRRVLKPGGKLGVIWNIEDYNQPRRWTGSTEWEQAMKELILSLPPGGPPRFRDDKWREVFDRQSRAAKPLFSTPAGEERLPFTVRLSKERLWDRINTLSQVAVLEGTDRAAFVARFEQILKDGDGNWNGKGEVEFHGTTSSTWTTRL</sequence>
<name>A0A2K3QAW9_9HYPO</name>
<feature type="region of interest" description="Disordered" evidence="1">
    <location>
        <begin position="111"/>
        <end position="186"/>
    </location>
</feature>
<dbReference type="GO" id="GO:0032259">
    <property type="term" value="P:methylation"/>
    <property type="evidence" value="ECO:0007669"/>
    <property type="project" value="UniProtKB-KW"/>
</dbReference>
<keyword evidence="3" id="KW-0808">Transferase</keyword>
<dbReference type="AlphaFoldDB" id="A0A2K3QAW9"/>
<gene>
    <name evidence="3" type="ORF">TCAP_05411</name>
</gene>
<dbReference type="InterPro" id="IPR013216">
    <property type="entry name" value="Methyltransf_11"/>
</dbReference>
<dbReference type="EMBL" id="NRSZ01000858">
    <property type="protein sequence ID" value="PNY24651.1"/>
    <property type="molecule type" value="Genomic_DNA"/>
</dbReference>
<dbReference type="PANTHER" id="PTHR40623:SF2">
    <property type="entry name" value="INTEGRAL MEMBRANE PROTEIN"/>
    <property type="match status" value="1"/>
</dbReference>
<proteinExistence type="predicted"/>
<dbReference type="OrthoDB" id="66144at2759"/>
<feature type="compositionally biased region" description="Low complexity" evidence="1">
    <location>
        <begin position="154"/>
        <end position="170"/>
    </location>
</feature>
<dbReference type="Pfam" id="PF08241">
    <property type="entry name" value="Methyltransf_11"/>
    <property type="match status" value="1"/>
</dbReference>
<feature type="domain" description="Methyltransferase type 11" evidence="2">
    <location>
        <begin position="421"/>
        <end position="510"/>
    </location>
</feature>
<keyword evidence="4" id="KW-1185">Reference proteome</keyword>
<dbReference type="CDD" id="cd02440">
    <property type="entry name" value="AdoMet_MTases"/>
    <property type="match status" value="1"/>
</dbReference>
<feature type="compositionally biased region" description="Polar residues" evidence="1">
    <location>
        <begin position="111"/>
        <end position="124"/>
    </location>
</feature>
<comment type="caution">
    <text evidence="3">The sequence shown here is derived from an EMBL/GenBank/DDBJ whole genome shotgun (WGS) entry which is preliminary data.</text>
</comment>
<feature type="compositionally biased region" description="Polar residues" evidence="1">
    <location>
        <begin position="222"/>
        <end position="236"/>
    </location>
</feature>